<dbReference type="InterPro" id="IPR007421">
    <property type="entry name" value="Schlafen_AlbA_2_dom"/>
</dbReference>
<sequence>MSTLKKQVLEILKHPEKENLKYELKQSDILRNQDGRRDLAYAIVAFANRLGGRIIIGAKNDGEIEGKNIFDIDRDKGMIDNICYTQISPIIEYDIKFLELEEGDLLIINIPKKHKIPHAFINKKEGIDIKTRIYYIRTRHGKRLVGDYQLQWLFTHQEDADFTYNCRTIITYNKVSLNVTAPIEQPLCHYNYNAVTSPLSSKIFQTPSFTKDMFNKSRQSFFLGITPYVLIHNLSFYFQNYWLINIQRRPPVYQKNVSVKSNYQETTFKENLKKISINDIPSLYGNVILYGNLGEEVKNLAIDGIDRDGNPSFTVPLDTELLIRYEDNLFPKAKLILSHKDFKFEFIFTCSPSAVQPGISHGHPAWSIIENRLKTGAVIYEDELYKSFQSIEIDCTFNASFTFPEEDIKLFEKYYSYAETIREILDNDWNYDQFISKLPPNKLYAIENKIDTVLNTLKSTDQ</sequence>
<feature type="domain" description="Schlafen AlbA-2" evidence="1">
    <location>
        <begin position="18"/>
        <end position="143"/>
    </location>
</feature>
<dbReference type="PANTHER" id="PTHR30595">
    <property type="entry name" value="GLPR-RELATED TRANSCRIPTIONAL REPRESSOR"/>
    <property type="match status" value="1"/>
</dbReference>
<comment type="caution">
    <text evidence="2">The sequence shown here is derived from an EMBL/GenBank/DDBJ whole genome shotgun (WGS) entry which is preliminary data.</text>
</comment>
<dbReference type="Gene3D" id="3.30.950.30">
    <property type="entry name" value="Schlafen, AAA domain"/>
    <property type="match status" value="1"/>
</dbReference>
<keyword evidence="3" id="KW-1185">Reference proteome</keyword>
<gene>
    <name evidence="2" type="ORF">VB620_09665</name>
</gene>
<keyword evidence="2" id="KW-0547">Nucleotide-binding</keyword>
<proteinExistence type="predicted"/>
<evidence type="ECO:0000313" key="2">
    <source>
        <dbReference type="EMBL" id="MEA5581607.1"/>
    </source>
</evidence>
<dbReference type="RefSeq" id="WP_323195938.1">
    <property type="nucleotide sequence ID" value="NZ_JAYGHG010000012.1"/>
</dbReference>
<dbReference type="InterPro" id="IPR038461">
    <property type="entry name" value="Schlafen_AlbA_2_dom_sf"/>
</dbReference>
<evidence type="ECO:0000313" key="3">
    <source>
        <dbReference type="Proteomes" id="UP001302120"/>
    </source>
</evidence>
<name>A0ABU5UDL2_9CYAN</name>
<reference evidence="2 3" key="1">
    <citation type="submission" date="2023-12" db="EMBL/GenBank/DDBJ databases">
        <title>Baltic Sea Cyanobacteria.</title>
        <authorList>
            <person name="Delbaje E."/>
            <person name="Fewer D.P."/>
            <person name="Shishido T.K."/>
        </authorList>
    </citation>
    <scope>NUCLEOTIDE SEQUENCE [LARGE SCALE GENOMIC DNA]</scope>
    <source>
        <strain evidence="2 3">UHCC-0300</strain>
    </source>
</reference>
<organism evidence="2 3">
    <name type="scientific">Nodularia harveyana UHCC-0300</name>
    <dbReference type="NCBI Taxonomy" id="2974287"/>
    <lineage>
        <taxon>Bacteria</taxon>
        <taxon>Bacillati</taxon>
        <taxon>Cyanobacteriota</taxon>
        <taxon>Cyanophyceae</taxon>
        <taxon>Nostocales</taxon>
        <taxon>Nodulariaceae</taxon>
        <taxon>Nodularia</taxon>
    </lineage>
</organism>
<dbReference type="GO" id="GO:0005524">
    <property type="term" value="F:ATP binding"/>
    <property type="evidence" value="ECO:0007669"/>
    <property type="project" value="UniProtKB-KW"/>
</dbReference>
<dbReference type="PANTHER" id="PTHR30595:SF6">
    <property type="entry name" value="SCHLAFEN ALBA-2 DOMAIN-CONTAINING PROTEIN"/>
    <property type="match status" value="1"/>
</dbReference>
<dbReference type="Pfam" id="PF04326">
    <property type="entry name" value="SLFN_AlbA_2"/>
    <property type="match status" value="1"/>
</dbReference>
<dbReference type="EMBL" id="JAYGHG010000012">
    <property type="protein sequence ID" value="MEA5581607.1"/>
    <property type="molecule type" value="Genomic_DNA"/>
</dbReference>
<keyword evidence="2" id="KW-0067">ATP-binding</keyword>
<protein>
    <submittedName>
        <fullName evidence="2">ATP-binding protein</fullName>
    </submittedName>
</protein>
<dbReference type="Proteomes" id="UP001302120">
    <property type="component" value="Unassembled WGS sequence"/>
</dbReference>
<evidence type="ECO:0000259" key="1">
    <source>
        <dbReference type="Pfam" id="PF04326"/>
    </source>
</evidence>
<accession>A0ABU5UDL2</accession>